<dbReference type="Gene3D" id="6.10.250.1780">
    <property type="match status" value="1"/>
</dbReference>
<keyword evidence="8 12" id="KW-0472">Membrane</keyword>
<evidence type="ECO:0000259" key="14">
    <source>
        <dbReference type="PROSITE" id="PS50017"/>
    </source>
</evidence>
<feature type="domain" description="Death" evidence="14">
    <location>
        <begin position="318"/>
        <end position="384"/>
    </location>
</feature>
<dbReference type="Pfam" id="PF00020">
    <property type="entry name" value="TNFR_c6"/>
    <property type="match status" value="4"/>
</dbReference>
<dbReference type="PANTHER" id="PTHR46605:SF2">
    <property type="entry name" value="TNFR-CYS DOMAIN-CONTAINING PROTEIN"/>
    <property type="match status" value="1"/>
</dbReference>
<feature type="disulfide bond" evidence="11">
    <location>
        <begin position="120"/>
        <end position="138"/>
    </location>
</feature>
<dbReference type="PANTHER" id="PTHR46605">
    <property type="entry name" value="TUMOR NECROSIS FACTOR RECEPTOR"/>
    <property type="match status" value="1"/>
</dbReference>
<evidence type="ECO:0000256" key="4">
    <source>
        <dbReference type="ARBA" id="ARBA00022703"/>
    </source>
</evidence>
<feature type="disulfide bond" evidence="11">
    <location>
        <begin position="36"/>
        <end position="49"/>
    </location>
</feature>
<evidence type="ECO:0000256" key="7">
    <source>
        <dbReference type="ARBA" id="ARBA00022989"/>
    </source>
</evidence>
<evidence type="ECO:0000256" key="12">
    <source>
        <dbReference type="SAM" id="Phobius"/>
    </source>
</evidence>
<reference evidence="17" key="1">
    <citation type="submission" date="2025-08" db="UniProtKB">
        <authorList>
            <consortium name="RefSeq"/>
        </authorList>
    </citation>
    <scope>IDENTIFICATION</scope>
</reference>
<dbReference type="SUPFAM" id="SSF57586">
    <property type="entry name" value="TNF receptor-like"/>
    <property type="match status" value="2"/>
</dbReference>
<comment type="caution">
    <text evidence="11">Lacks conserved residue(s) required for the propagation of feature annotation.</text>
</comment>
<feature type="transmembrane region" description="Helical" evidence="12">
    <location>
        <begin position="214"/>
        <end position="234"/>
    </location>
</feature>
<dbReference type="GeneID" id="106809173"/>
<gene>
    <name evidence="17" type="primary">LOC106809173</name>
</gene>
<proteinExistence type="predicted"/>
<dbReference type="PROSITE" id="PS50017">
    <property type="entry name" value="DEATH_DOMAIN"/>
    <property type="match status" value="1"/>
</dbReference>
<keyword evidence="6" id="KW-0677">Repeat</keyword>
<evidence type="ECO:0000313" key="16">
    <source>
        <dbReference type="Proteomes" id="UP000695022"/>
    </source>
</evidence>
<dbReference type="RefSeq" id="XP_014667645.1">
    <property type="nucleotide sequence ID" value="XM_014812159.1"/>
</dbReference>
<keyword evidence="9 11" id="KW-1015">Disulfide bond</keyword>
<evidence type="ECO:0000256" key="6">
    <source>
        <dbReference type="ARBA" id="ARBA00022737"/>
    </source>
</evidence>
<name>A0ABM1E624_PRICU</name>
<evidence type="ECO:0000256" key="3">
    <source>
        <dbReference type="ARBA" id="ARBA00022692"/>
    </source>
</evidence>
<feature type="signal peptide" evidence="13">
    <location>
        <begin position="1"/>
        <end position="21"/>
    </location>
</feature>
<feature type="disulfide bond" evidence="11">
    <location>
        <begin position="159"/>
        <end position="172"/>
    </location>
</feature>
<dbReference type="InterPro" id="IPR052302">
    <property type="entry name" value="Neurotrophin_rcpt-DD"/>
</dbReference>
<dbReference type="PROSITE" id="PS50050">
    <property type="entry name" value="TNFR_NGFR_2"/>
    <property type="match status" value="4"/>
</dbReference>
<evidence type="ECO:0000256" key="11">
    <source>
        <dbReference type="PROSITE-ProRule" id="PRU00206"/>
    </source>
</evidence>
<feature type="repeat" description="TNFR-Cys" evidence="11">
    <location>
        <begin position="100"/>
        <end position="138"/>
    </location>
</feature>
<keyword evidence="5 13" id="KW-0732">Signal</keyword>
<dbReference type="Pfam" id="PF18422">
    <property type="entry name" value="TNFR_16_TM"/>
    <property type="match status" value="1"/>
</dbReference>
<feature type="domain" description="TNFR-Cys" evidence="15">
    <location>
        <begin position="140"/>
        <end position="180"/>
    </location>
</feature>
<dbReference type="SMART" id="SM00005">
    <property type="entry name" value="DEATH"/>
    <property type="match status" value="1"/>
</dbReference>
<dbReference type="InterPro" id="IPR041448">
    <property type="entry name" value="TNFR16_TM"/>
</dbReference>
<keyword evidence="7 12" id="KW-1133">Transmembrane helix</keyword>
<evidence type="ECO:0000256" key="8">
    <source>
        <dbReference type="ARBA" id="ARBA00023136"/>
    </source>
</evidence>
<protein>
    <submittedName>
        <fullName evidence="17">Tumor necrosis factor receptor superfamily member 16-like isoform X1</fullName>
    </submittedName>
</protein>
<keyword evidence="4" id="KW-0053">Apoptosis</keyword>
<organism evidence="16 17">
    <name type="scientific">Priapulus caudatus</name>
    <name type="common">Priapulid worm</name>
    <dbReference type="NCBI Taxonomy" id="37621"/>
    <lineage>
        <taxon>Eukaryota</taxon>
        <taxon>Metazoa</taxon>
        <taxon>Ecdysozoa</taxon>
        <taxon>Scalidophora</taxon>
        <taxon>Priapulida</taxon>
        <taxon>Priapulimorpha</taxon>
        <taxon>Priapulimorphida</taxon>
        <taxon>Priapulidae</taxon>
        <taxon>Priapulus</taxon>
    </lineage>
</organism>
<dbReference type="PROSITE" id="PS00652">
    <property type="entry name" value="TNFR_NGFR_1"/>
    <property type="match status" value="2"/>
</dbReference>
<feature type="domain" description="TNFR-Cys" evidence="15">
    <location>
        <begin position="100"/>
        <end position="138"/>
    </location>
</feature>
<feature type="disulfide bond" evidence="11">
    <location>
        <begin position="81"/>
        <end position="99"/>
    </location>
</feature>
<evidence type="ECO:0000256" key="1">
    <source>
        <dbReference type="ARBA" id="ARBA00004162"/>
    </source>
</evidence>
<evidence type="ECO:0000256" key="5">
    <source>
        <dbReference type="ARBA" id="ARBA00022729"/>
    </source>
</evidence>
<feature type="domain" description="TNFR-Cys" evidence="15">
    <location>
        <begin position="59"/>
        <end position="99"/>
    </location>
</feature>
<keyword evidence="2" id="KW-1003">Cell membrane</keyword>
<evidence type="ECO:0000256" key="10">
    <source>
        <dbReference type="ARBA" id="ARBA00023180"/>
    </source>
</evidence>
<dbReference type="SMART" id="SM00208">
    <property type="entry name" value="TNFR"/>
    <property type="match status" value="4"/>
</dbReference>
<feature type="disulfide bond" evidence="11">
    <location>
        <begin position="141"/>
        <end position="156"/>
    </location>
</feature>
<dbReference type="Gene3D" id="1.10.533.10">
    <property type="entry name" value="Death Domain, Fas"/>
    <property type="match status" value="1"/>
</dbReference>
<evidence type="ECO:0000313" key="17">
    <source>
        <dbReference type="RefSeq" id="XP_014667645.1"/>
    </source>
</evidence>
<accession>A0ABM1E624</accession>
<feature type="repeat" description="TNFR-Cys" evidence="11">
    <location>
        <begin position="59"/>
        <end position="99"/>
    </location>
</feature>
<feature type="domain" description="TNFR-Cys" evidence="15">
    <location>
        <begin position="22"/>
        <end position="57"/>
    </location>
</feature>
<dbReference type="InterPro" id="IPR000488">
    <property type="entry name" value="Death_dom"/>
</dbReference>
<evidence type="ECO:0000256" key="13">
    <source>
        <dbReference type="SAM" id="SignalP"/>
    </source>
</evidence>
<keyword evidence="16" id="KW-1185">Reference proteome</keyword>
<feature type="disulfide bond" evidence="11">
    <location>
        <begin position="117"/>
        <end position="130"/>
    </location>
</feature>
<dbReference type="Gene3D" id="2.10.50.10">
    <property type="entry name" value="Tumor Necrosis Factor Receptor, subunit A, domain 2"/>
    <property type="match status" value="3"/>
</dbReference>
<feature type="repeat" description="TNFR-Cys" evidence="11">
    <location>
        <begin position="140"/>
        <end position="180"/>
    </location>
</feature>
<sequence length="399" mass="43799">MKMSRHWMVLLALMMAPAVMTDCPDGQYAGVDDRCCDACPAGHGLASPCTPAANTTCEPCTEGLTFSAEAGGAPCRACRTCPDEARVASPCNVTRDSECQCERDYYFDARGWTCVPCDMCSHGYGATRPCGARHNTICRKCRNGTFSEMFSKTDACRPCSVCSEKHIMLQPCEPIQDTICLDKDMPYLRNRPSTPAPSSRAELAPSGGTHDNIIPLYCALLGLVIAGLIVYVAIKRMQIHKHQKAAQATPSPALVTADVEGATAHKRLGSDSGIYMEKEFIGNRQAAVTPSMKVRHLPKARKHDLETMLNPARLDYKDWRGLAKELGYDAAAVARFERRSNKHGPLRQLFADWGRLDSAVVQSLVNSLQKIGRYDAASTLMTEQYTHPTEILRGYGERV</sequence>
<feature type="disulfide bond" evidence="11">
    <location>
        <begin position="60"/>
        <end position="75"/>
    </location>
</feature>
<feature type="repeat" description="TNFR-Cys" evidence="11">
    <location>
        <begin position="22"/>
        <end position="57"/>
    </location>
</feature>
<feature type="disulfide bond" evidence="11">
    <location>
        <begin position="162"/>
        <end position="180"/>
    </location>
</feature>
<keyword evidence="10" id="KW-0325">Glycoprotein</keyword>
<dbReference type="InterPro" id="IPR011029">
    <property type="entry name" value="DEATH-like_dom_sf"/>
</dbReference>
<evidence type="ECO:0000256" key="2">
    <source>
        <dbReference type="ARBA" id="ARBA00022475"/>
    </source>
</evidence>
<dbReference type="InterPro" id="IPR001368">
    <property type="entry name" value="TNFR/NGFR_Cys_rich_reg"/>
</dbReference>
<comment type="subcellular location">
    <subcellularLocation>
        <location evidence="1">Cell membrane</location>
        <topology evidence="1">Single-pass membrane protein</topology>
    </subcellularLocation>
</comment>
<dbReference type="Proteomes" id="UP000695022">
    <property type="component" value="Unplaced"/>
</dbReference>
<dbReference type="Pfam" id="PF00531">
    <property type="entry name" value="Death"/>
    <property type="match status" value="1"/>
</dbReference>
<keyword evidence="3 12" id="KW-0812">Transmembrane</keyword>
<evidence type="ECO:0000256" key="9">
    <source>
        <dbReference type="ARBA" id="ARBA00023157"/>
    </source>
</evidence>
<dbReference type="SUPFAM" id="SSF47986">
    <property type="entry name" value="DEATH domain"/>
    <property type="match status" value="1"/>
</dbReference>
<feature type="disulfide bond" evidence="11">
    <location>
        <begin position="39"/>
        <end position="57"/>
    </location>
</feature>
<feature type="chain" id="PRO_5046805458" evidence="13">
    <location>
        <begin position="22"/>
        <end position="399"/>
    </location>
</feature>
<feature type="disulfide bond" evidence="11">
    <location>
        <begin position="78"/>
        <end position="91"/>
    </location>
</feature>
<evidence type="ECO:0000259" key="15">
    <source>
        <dbReference type="PROSITE" id="PS50050"/>
    </source>
</evidence>